<evidence type="ECO:0000313" key="2">
    <source>
        <dbReference type="EMBL" id="KIL45759.1"/>
    </source>
</evidence>
<proteinExistence type="predicted"/>
<evidence type="ECO:0000313" key="3">
    <source>
        <dbReference type="Proteomes" id="UP000031938"/>
    </source>
</evidence>
<dbReference type="EMBL" id="JXRP01000017">
    <property type="protein sequence ID" value="KIL45759.1"/>
    <property type="molecule type" value="Genomic_DNA"/>
</dbReference>
<dbReference type="Proteomes" id="UP000031938">
    <property type="component" value="Unassembled WGS sequence"/>
</dbReference>
<feature type="compositionally biased region" description="Basic and acidic residues" evidence="1">
    <location>
        <begin position="27"/>
        <end position="44"/>
    </location>
</feature>
<reference evidence="2 3" key="1">
    <citation type="submission" date="2015-01" db="EMBL/GenBank/DDBJ databases">
        <title>Genome sequencing of Jeotgalibacillus soli.</title>
        <authorList>
            <person name="Goh K.M."/>
            <person name="Chan K.-G."/>
            <person name="Yaakop A.S."/>
            <person name="Ee R."/>
            <person name="Gan H.M."/>
            <person name="Chan C.S."/>
        </authorList>
    </citation>
    <scope>NUCLEOTIDE SEQUENCE [LARGE SCALE GENOMIC DNA]</scope>
    <source>
        <strain evidence="2 3">P9</strain>
    </source>
</reference>
<sequence>MIRVVSPDRKPYIMTERSFKEIYEPQGYKRVDPEEMPKKAESTAKKSTAKGK</sequence>
<gene>
    <name evidence="2" type="ORF">KP78_21080</name>
</gene>
<organism evidence="2 3">
    <name type="scientific">Jeotgalibacillus soli</name>
    <dbReference type="NCBI Taxonomy" id="889306"/>
    <lineage>
        <taxon>Bacteria</taxon>
        <taxon>Bacillati</taxon>
        <taxon>Bacillota</taxon>
        <taxon>Bacilli</taxon>
        <taxon>Bacillales</taxon>
        <taxon>Caryophanaceae</taxon>
        <taxon>Jeotgalibacillus</taxon>
    </lineage>
</organism>
<dbReference type="STRING" id="889306.KP78_21080"/>
<accession>A0A0C2RVG6</accession>
<evidence type="ECO:0000256" key="1">
    <source>
        <dbReference type="SAM" id="MobiDB-lite"/>
    </source>
</evidence>
<dbReference type="RefSeq" id="WP_157841482.1">
    <property type="nucleotide sequence ID" value="NZ_JXRP01000017.1"/>
</dbReference>
<protein>
    <submittedName>
        <fullName evidence="2">Uncharacterized protein</fullName>
    </submittedName>
</protein>
<dbReference type="AlphaFoldDB" id="A0A0C2RVG6"/>
<feature type="region of interest" description="Disordered" evidence="1">
    <location>
        <begin position="27"/>
        <end position="52"/>
    </location>
</feature>
<name>A0A0C2RVG6_9BACL</name>
<dbReference type="PATRIC" id="fig|889306.3.peg.2124"/>
<keyword evidence="3" id="KW-1185">Reference proteome</keyword>
<comment type="caution">
    <text evidence="2">The sequence shown here is derived from an EMBL/GenBank/DDBJ whole genome shotgun (WGS) entry which is preliminary data.</text>
</comment>